<accession>A0AAJ6N9K9</accession>
<evidence type="ECO:0000313" key="2">
    <source>
        <dbReference type="EMBL" id="MDP8172748.1"/>
    </source>
</evidence>
<feature type="domain" description="AAA" evidence="1">
    <location>
        <begin position="23"/>
        <end position="152"/>
    </location>
</feature>
<dbReference type="PANTHER" id="PTHR33295:SF20">
    <property type="entry name" value="ATPASE"/>
    <property type="match status" value="1"/>
</dbReference>
<dbReference type="InterPro" id="IPR027417">
    <property type="entry name" value="P-loop_NTPase"/>
</dbReference>
<organism evidence="2 3">
    <name type="scientific">Phocoenobacter skyensis</name>
    <dbReference type="NCBI Taxonomy" id="97481"/>
    <lineage>
        <taxon>Bacteria</taxon>
        <taxon>Pseudomonadati</taxon>
        <taxon>Pseudomonadota</taxon>
        <taxon>Gammaproteobacteria</taxon>
        <taxon>Pasteurellales</taxon>
        <taxon>Pasteurellaceae</taxon>
        <taxon>Phocoenobacter</taxon>
    </lineage>
</organism>
<dbReference type="PANTHER" id="PTHR33295">
    <property type="entry name" value="ATPASE"/>
    <property type="match status" value="1"/>
</dbReference>
<name>A0AAJ6N9K9_9PAST</name>
<dbReference type="AlphaFoldDB" id="A0AAJ6N9K9"/>
<dbReference type="Proteomes" id="UP001236239">
    <property type="component" value="Unassembled WGS sequence"/>
</dbReference>
<proteinExistence type="predicted"/>
<dbReference type="Pfam" id="PF13173">
    <property type="entry name" value="AAA_14"/>
    <property type="match status" value="1"/>
</dbReference>
<protein>
    <submittedName>
        <fullName evidence="2">AAA family ATPase</fullName>
    </submittedName>
</protein>
<dbReference type="EMBL" id="JASAYQ010000007">
    <property type="protein sequence ID" value="MDP8172748.1"/>
    <property type="molecule type" value="Genomic_DNA"/>
</dbReference>
<dbReference type="SUPFAM" id="SSF52540">
    <property type="entry name" value="P-loop containing nucleoside triphosphate hydrolases"/>
    <property type="match status" value="1"/>
</dbReference>
<evidence type="ECO:0000313" key="3">
    <source>
        <dbReference type="Proteomes" id="UP001236239"/>
    </source>
</evidence>
<sequence>MKNYTNRKEYIDKLLSYKDKDLIKVVSGLRRSGKSTLLELYREQLLKCGTGKRQIQFYNFELPENFVGKSWDDIYFDIKKKLQADKRNYIFLDEVQNIPSFEKLVDGLFATKNVDVYITGSNAFLLSSELATLLSGRYVEISILPFSFNEYLIARNIDTNNKYLNYEALFFDYVNETSLPKGVEL</sequence>
<evidence type="ECO:0000259" key="1">
    <source>
        <dbReference type="Pfam" id="PF13173"/>
    </source>
</evidence>
<comment type="caution">
    <text evidence="2">The sequence shown here is derived from an EMBL/GenBank/DDBJ whole genome shotgun (WGS) entry which is preliminary data.</text>
</comment>
<gene>
    <name evidence="2" type="ORF">QJU93_05190</name>
</gene>
<dbReference type="RefSeq" id="WP_306375229.1">
    <property type="nucleotide sequence ID" value="NZ_JASAYL010000006.1"/>
</dbReference>
<dbReference type="InterPro" id="IPR041682">
    <property type="entry name" value="AAA_14"/>
</dbReference>
<reference evidence="2" key="1">
    <citation type="journal article" date="2023" name="Front. Microbiol.">
        <title>Phylogeography and host specificity of Pasteurellaceae pathogenic to sea-farmed fish in the north-east Atlantic.</title>
        <authorList>
            <person name="Gulla S."/>
            <person name="Colquhoun D.J."/>
            <person name="Olsen A.B."/>
            <person name="Spilsberg B."/>
            <person name="Lagesen K."/>
            <person name="Aakesson C.P."/>
            <person name="Strom S."/>
            <person name="Manji F."/>
            <person name="Birkbeck T.H."/>
            <person name="Nilsen H.K."/>
        </authorList>
    </citation>
    <scope>NUCLEOTIDE SEQUENCE</scope>
    <source>
        <strain evidence="2">TW16_20</strain>
    </source>
</reference>